<keyword evidence="4" id="KW-0325">Glycoprotein</keyword>
<evidence type="ECO:0000313" key="7">
    <source>
        <dbReference type="Proteomes" id="UP000445000"/>
    </source>
</evidence>
<evidence type="ECO:0000256" key="1">
    <source>
        <dbReference type="ARBA" id="ARBA00022723"/>
    </source>
</evidence>
<keyword evidence="2" id="KW-0378">Hydrolase</keyword>
<feature type="domain" description="Pectinesterase catalytic" evidence="5">
    <location>
        <begin position="477"/>
        <end position="762"/>
    </location>
</feature>
<accession>A0A829YKG5</accession>
<proteinExistence type="predicted"/>
<dbReference type="GO" id="GO:0030599">
    <property type="term" value="F:pectinesterase activity"/>
    <property type="evidence" value="ECO:0007669"/>
    <property type="project" value="InterPro"/>
</dbReference>
<dbReference type="InterPro" id="IPR011050">
    <property type="entry name" value="Pectin_lyase_fold/virulence"/>
</dbReference>
<protein>
    <recommendedName>
        <fullName evidence="5">Pectinesterase catalytic domain-containing protein</fullName>
    </recommendedName>
</protein>
<evidence type="ECO:0000256" key="2">
    <source>
        <dbReference type="ARBA" id="ARBA00022801"/>
    </source>
</evidence>
<dbReference type="Gene3D" id="2.160.20.10">
    <property type="entry name" value="Single-stranded right-handed beta-helix, Pectin lyase-like"/>
    <property type="match status" value="2"/>
</dbReference>
<dbReference type="Pfam" id="PF01095">
    <property type="entry name" value="Pectinesterase"/>
    <property type="match status" value="1"/>
</dbReference>
<dbReference type="InterPro" id="IPR052063">
    <property type="entry name" value="Polysaccharide_Lyase_1"/>
</dbReference>
<dbReference type="EMBL" id="BLJN01000007">
    <property type="protein sequence ID" value="GFE83805.1"/>
    <property type="molecule type" value="Genomic_DNA"/>
</dbReference>
<dbReference type="PANTHER" id="PTHR42970">
    <property type="entry name" value="PECTATE LYASE C-RELATED"/>
    <property type="match status" value="1"/>
</dbReference>
<dbReference type="PROSITE" id="PS51257">
    <property type="entry name" value="PROKAR_LIPOPROTEIN"/>
    <property type="match status" value="1"/>
</dbReference>
<dbReference type="AlphaFoldDB" id="A0A829YKG5"/>
<organism evidence="6 7">
    <name type="scientific">Steroidobacter agaridevorans</name>
    <dbReference type="NCBI Taxonomy" id="2695856"/>
    <lineage>
        <taxon>Bacteria</taxon>
        <taxon>Pseudomonadati</taxon>
        <taxon>Pseudomonadota</taxon>
        <taxon>Gammaproteobacteria</taxon>
        <taxon>Steroidobacterales</taxon>
        <taxon>Steroidobacteraceae</taxon>
        <taxon>Steroidobacter</taxon>
    </lineage>
</organism>
<evidence type="ECO:0000256" key="3">
    <source>
        <dbReference type="ARBA" id="ARBA00023085"/>
    </source>
</evidence>
<gene>
    <name evidence="6" type="ORF">GCM10011487_58050</name>
</gene>
<dbReference type="InterPro" id="IPR012334">
    <property type="entry name" value="Pectin_lyas_fold"/>
</dbReference>
<sequence length="771" mass="83163">MRSRVLASLSCSILGGIAGCSSPQSVPANPTGQLAEAPLAFPGAEGAGRLSLGGRGGRVVKVTNLNDSGPGSLRAALELAEPRTILFDVSGTIALESPLEIEQPRVTIAGQSAPGDGITLKNHSLIVAADDVVVRYIRSRLGDERRTESDAIWVRSGRRIVLDHVSASWSVDETLSVNNGFKDPQTGFYDVTVQWSIIAESLNRSVHVKGAHGYGSLIAGGHGTRISFHHNLWAHHQGRNPRPGNPVPPARDPLGAFHDYRSNVFYDWGGAHSGYNADTGVKASIVKYNFVDNTYLPGPASTGRIAFDESNELAQAWFAGNTMDGELPADQWTLVSGKKGPEHRLAKPVDVAPVAADPATRAFERVLGTVGASLARDSVDRRVVQSVRDRSGGLIDSQTQVGGWPALASLPPLLDGDQDGMPDVWEQSNGMDPYVADGSVDADKNGYTNLEEYLHDLTTAPASRGKFSQPTYNGTPFLSLQAAVNALPANGGEILLPPGEYREKIVIDKPNVRLRGLGASPSDVIVVWSDAAATAGGTFRSATLHVSGDNFRAENLTIQNDYHKRSDQRSQAVALSVTGDRAVFDNLRLLGAQDTLYAGSKKCGSDPCPTSRQYFSNCYIEGHVDFIFGDSKAFFERCQIHAIAHPEILITAHARTAPDQDKAFVFNNCTVTGEKGAERIYFGRPWRDYAAVIFMNTKVEGELDPQGWREWTPGKTDRLRLAYYAEFNTSGRNSDMSQRQSHTKILSAAEAQRWALSAFLAGADGWNPAAM</sequence>
<dbReference type="SUPFAM" id="SSF51126">
    <property type="entry name" value="Pectin lyase-like"/>
    <property type="match status" value="2"/>
</dbReference>
<evidence type="ECO:0000259" key="5">
    <source>
        <dbReference type="Pfam" id="PF01095"/>
    </source>
</evidence>
<evidence type="ECO:0000256" key="4">
    <source>
        <dbReference type="ARBA" id="ARBA00023180"/>
    </source>
</evidence>
<dbReference type="GO" id="GO:0042545">
    <property type="term" value="P:cell wall modification"/>
    <property type="evidence" value="ECO:0007669"/>
    <property type="project" value="InterPro"/>
</dbReference>
<reference evidence="7" key="1">
    <citation type="submission" date="2020-01" db="EMBL/GenBank/DDBJ databases">
        <title>'Steroidobacter agaridevorans' sp. nov., agar-degrading bacteria isolated from rhizosphere soils.</title>
        <authorList>
            <person name="Ikenaga M."/>
            <person name="Kataoka M."/>
            <person name="Murouchi A."/>
            <person name="Katsuragi S."/>
            <person name="Sakai M."/>
        </authorList>
    </citation>
    <scope>NUCLEOTIDE SEQUENCE [LARGE SCALE GENOMIC DNA]</scope>
    <source>
        <strain evidence="7">YU21-B</strain>
    </source>
</reference>
<dbReference type="InterPro" id="IPR000070">
    <property type="entry name" value="Pectinesterase_cat"/>
</dbReference>
<keyword evidence="1" id="KW-0479">Metal-binding</keyword>
<dbReference type="PANTHER" id="PTHR42970:SF1">
    <property type="entry name" value="PECTATE LYASE C-RELATED"/>
    <property type="match status" value="1"/>
</dbReference>
<comment type="caution">
    <text evidence="6">The sequence shown here is derived from an EMBL/GenBank/DDBJ whole genome shotgun (WGS) entry which is preliminary data.</text>
</comment>
<keyword evidence="7" id="KW-1185">Reference proteome</keyword>
<dbReference type="GO" id="GO:0046872">
    <property type="term" value="F:metal ion binding"/>
    <property type="evidence" value="ECO:0007669"/>
    <property type="project" value="UniProtKB-KW"/>
</dbReference>
<dbReference type="RefSeq" id="WP_202626975.1">
    <property type="nucleotide sequence ID" value="NZ_BLJN01000007.1"/>
</dbReference>
<name>A0A829YKG5_9GAMM</name>
<evidence type="ECO:0000313" key="6">
    <source>
        <dbReference type="EMBL" id="GFE83805.1"/>
    </source>
</evidence>
<dbReference type="Proteomes" id="UP000445000">
    <property type="component" value="Unassembled WGS sequence"/>
</dbReference>
<keyword evidence="3" id="KW-0063">Aspartyl esterase</keyword>